<dbReference type="Gene3D" id="1.10.260.40">
    <property type="entry name" value="lambda repressor-like DNA-binding domains"/>
    <property type="match status" value="1"/>
</dbReference>
<reference evidence="2 3" key="1">
    <citation type="submission" date="2018-01" db="EMBL/GenBank/DDBJ databases">
        <title>Metagenomic assembled genomes from two thermal pools in the Uzon Caldera, Kamchatka, Russia.</title>
        <authorList>
            <person name="Wilkins L."/>
            <person name="Ettinger C."/>
        </authorList>
    </citation>
    <scope>NUCLEOTIDE SEQUENCE [LARGE SCALE GENOMIC DNA]</scope>
    <source>
        <strain evidence="2">ZAV-02</strain>
    </source>
</reference>
<dbReference type="PROSITE" id="PS50943">
    <property type="entry name" value="HTH_CROC1"/>
    <property type="match status" value="1"/>
</dbReference>
<dbReference type="SUPFAM" id="SSF47413">
    <property type="entry name" value="lambda repressor-like DNA-binding domains"/>
    <property type="match status" value="1"/>
</dbReference>
<dbReference type="InterPro" id="IPR016047">
    <property type="entry name" value="M23ase_b-sheet_dom"/>
</dbReference>
<dbReference type="InterPro" id="IPR050570">
    <property type="entry name" value="Cell_wall_metabolism_enzyme"/>
</dbReference>
<dbReference type="CDD" id="cd12797">
    <property type="entry name" value="M23_peptidase"/>
    <property type="match status" value="1"/>
</dbReference>
<proteinExistence type="predicted"/>
<dbReference type="GO" id="GO:0004222">
    <property type="term" value="F:metalloendopeptidase activity"/>
    <property type="evidence" value="ECO:0007669"/>
    <property type="project" value="TreeGrafter"/>
</dbReference>
<dbReference type="AlphaFoldDB" id="A0A2J6X5P9"/>
<accession>A0A2J6X5P9</accession>
<dbReference type="PANTHER" id="PTHR21666:SF286">
    <property type="entry name" value="LIPOPROTEIN NLPD"/>
    <property type="match status" value="1"/>
</dbReference>
<dbReference type="SUPFAM" id="SSF51261">
    <property type="entry name" value="Duplicated hybrid motif"/>
    <property type="match status" value="1"/>
</dbReference>
<dbReference type="CDD" id="cd00093">
    <property type="entry name" value="HTH_XRE"/>
    <property type="match status" value="1"/>
</dbReference>
<dbReference type="GO" id="GO:0003677">
    <property type="term" value="F:DNA binding"/>
    <property type="evidence" value="ECO:0007669"/>
    <property type="project" value="InterPro"/>
</dbReference>
<evidence type="ECO:0000313" key="3">
    <source>
        <dbReference type="Proteomes" id="UP000243376"/>
    </source>
</evidence>
<dbReference type="InterPro" id="IPR010982">
    <property type="entry name" value="Lambda_DNA-bd_dom_sf"/>
</dbReference>
<dbReference type="InterPro" id="IPR011055">
    <property type="entry name" value="Dup_hybrid_motif"/>
</dbReference>
<dbReference type="Proteomes" id="UP000243376">
    <property type="component" value="Unassembled WGS sequence"/>
</dbReference>
<dbReference type="PANTHER" id="PTHR21666">
    <property type="entry name" value="PEPTIDASE-RELATED"/>
    <property type="match status" value="1"/>
</dbReference>
<gene>
    <name evidence="2" type="ORF">C0184_07515</name>
</gene>
<sequence length="324" mass="34461">MQTLRQLRRSRHLTFVDLALLTGIPARTIAEAEYGLRHLSRPEAETLALVLGLSTPTPLPSLSRHQAQSSVIPWALMTGLAAVLSIAPLMNELLPDQQRHLYTPIIVQAGEWLVTRSLSVPPPMTSTPTETTSEIATESSIVFPLSAGEALAPLIAPAPRLPHLASNKPSVSFYLDENGPHGCPVQPTAGQVVITQGYGIGSHTPVQVWGAIDLAVDGNGDGFAEPGSSWYTPVIATHPGKVKVTLNSYPAGNHVWVVAPDGTWRTGYSHLAVVMVIDGQQVQAGEVIGLMGDTGVTSGPHLDYQVWRGDTNIDPTPLVGCGLR</sequence>
<name>A0A2J6X5P9_9CHLR</name>
<dbReference type="Pfam" id="PF01551">
    <property type="entry name" value="Peptidase_M23"/>
    <property type="match status" value="1"/>
</dbReference>
<evidence type="ECO:0000259" key="1">
    <source>
        <dbReference type="PROSITE" id="PS50943"/>
    </source>
</evidence>
<evidence type="ECO:0000313" key="2">
    <source>
        <dbReference type="EMBL" id="PMP81937.1"/>
    </source>
</evidence>
<feature type="domain" description="HTH cro/C1-type" evidence="1">
    <location>
        <begin position="4"/>
        <end position="59"/>
    </location>
</feature>
<protein>
    <submittedName>
        <fullName evidence="2">Peptidase M23</fullName>
    </submittedName>
</protein>
<comment type="caution">
    <text evidence="2">The sequence shown here is derived from an EMBL/GenBank/DDBJ whole genome shotgun (WGS) entry which is preliminary data.</text>
</comment>
<dbReference type="InterPro" id="IPR001387">
    <property type="entry name" value="Cro/C1-type_HTH"/>
</dbReference>
<organism evidence="2 3">
    <name type="scientific">Chloroflexus aggregans</name>
    <dbReference type="NCBI Taxonomy" id="152260"/>
    <lineage>
        <taxon>Bacteria</taxon>
        <taxon>Bacillati</taxon>
        <taxon>Chloroflexota</taxon>
        <taxon>Chloroflexia</taxon>
        <taxon>Chloroflexales</taxon>
        <taxon>Chloroflexineae</taxon>
        <taxon>Chloroflexaceae</taxon>
        <taxon>Chloroflexus</taxon>
    </lineage>
</organism>
<dbReference type="Gene3D" id="2.70.70.10">
    <property type="entry name" value="Glucose Permease (Domain IIA)"/>
    <property type="match status" value="1"/>
</dbReference>
<dbReference type="EMBL" id="PNIQ01000496">
    <property type="protein sequence ID" value="PMP81937.1"/>
    <property type="molecule type" value="Genomic_DNA"/>
</dbReference>
<dbReference type="SMART" id="SM00530">
    <property type="entry name" value="HTH_XRE"/>
    <property type="match status" value="1"/>
</dbReference>